<reference evidence="3 4" key="1">
    <citation type="submission" date="2017-09" db="EMBL/GenBank/DDBJ databases">
        <title>SPAdes assembly of the Mesoplasma lactucae genome.</title>
        <authorList>
            <person name="Knight T.F."/>
            <person name="Rubinstein R."/>
            <person name="Citino T."/>
        </authorList>
    </citation>
    <scope>NUCLEOTIDE SEQUENCE [LARGE SCALE GENOMIC DNA]</scope>
    <source>
        <strain evidence="3 4">831-C4</strain>
    </source>
</reference>
<protein>
    <submittedName>
        <fullName evidence="3">Short-chain dehydrogenase/reductase</fullName>
    </submittedName>
</protein>
<dbReference type="OrthoDB" id="9775296at2"/>
<dbReference type="EMBL" id="CP023668">
    <property type="protein sequence ID" value="ATG97230.1"/>
    <property type="molecule type" value="Genomic_DNA"/>
</dbReference>
<evidence type="ECO:0000256" key="2">
    <source>
        <dbReference type="RuleBase" id="RU000363"/>
    </source>
</evidence>
<accession>A0A291IR50</accession>
<dbReference type="PRINTS" id="PR00080">
    <property type="entry name" value="SDRFAMILY"/>
</dbReference>
<dbReference type="CDD" id="cd05374">
    <property type="entry name" value="17beta-HSD-like_SDR_c"/>
    <property type="match status" value="1"/>
</dbReference>
<dbReference type="InterPro" id="IPR002347">
    <property type="entry name" value="SDR_fam"/>
</dbReference>
<dbReference type="AlphaFoldDB" id="A0A291IR50"/>
<evidence type="ECO:0000313" key="3">
    <source>
        <dbReference type="EMBL" id="ATG97230.1"/>
    </source>
</evidence>
<dbReference type="PRINTS" id="PR00081">
    <property type="entry name" value="GDHRDH"/>
</dbReference>
<evidence type="ECO:0000256" key="1">
    <source>
        <dbReference type="ARBA" id="ARBA00006484"/>
    </source>
</evidence>
<comment type="similarity">
    <text evidence="1 2">Belongs to the short-chain dehydrogenases/reductases (SDR) family.</text>
</comment>
<dbReference type="PANTHER" id="PTHR43976">
    <property type="entry name" value="SHORT CHAIN DEHYDROGENASE"/>
    <property type="match status" value="1"/>
</dbReference>
<name>A0A291IR50_9MOLU</name>
<sequence length="271" mass="30242">MEQKVWFITGAGSGFGAILVQKLLASNNKVIASSRKLENFKEINNPNFLGVEITKLADAKQVKDAVEKGMDKFGRIDVLMNNAGYGQAGAFEEVSPERIKDEFDVNLFGMMNVTRRILPIMRKQKQGRIINVSSTWGFTTEAGWSTYNASKFAVDGWTLALGEEVKQFGIDVTSLMPGAFKTGFLKQSLIQQDEHIPDYDKFDEWLKAYVNDPANRGIDPDDAMDVVIKLANMSNPPKNLLLGQGAIDMAKAKDKYWEEVIKTSEQINFGK</sequence>
<keyword evidence="4" id="KW-1185">Reference proteome</keyword>
<dbReference type="Gene3D" id="3.40.50.720">
    <property type="entry name" value="NAD(P)-binding Rossmann-like Domain"/>
    <property type="match status" value="1"/>
</dbReference>
<proteinExistence type="inferred from homology"/>
<evidence type="ECO:0000313" key="4">
    <source>
        <dbReference type="Proteomes" id="UP000232227"/>
    </source>
</evidence>
<dbReference type="InterPro" id="IPR051911">
    <property type="entry name" value="SDR_oxidoreductase"/>
</dbReference>
<dbReference type="RefSeq" id="WP_096862518.1">
    <property type="nucleotide sequence ID" value="NZ_CP023668.1"/>
</dbReference>
<dbReference type="InterPro" id="IPR036291">
    <property type="entry name" value="NAD(P)-bd_dom_sf"/>
</dbReference>
<dbReference type="KEGG" id="mlac:CP520_00430"/>
<dbReference type="PANTHER" id="PTHR43976:SF8">
    <property type="entry name" value="SHORT-CHAIN DEHYDROGENASE_REDUCTASE FAMILY PROTEIN"/>
    <property type="match status" value="1"/>
</dbReference>
<dbReference type="PROSITE" id="PS00061">
    <property type="entry name" value="ADH_SHORT"/>
    <property type="match status" value="1"/>
</dbReference>
<dbReference type="Pfam" id="PF00106">
    <property type="entry name" value="adh_short"/>
    <property type="match status" value="1"/>
</dbReference>
<dbReference type="SUPFAM" id="SSF51735">
    <property type="entry name" value="NAD(P)-binding Rossmann-fold domains"/>
    <property type="match status" value="1"/>
</dbReference>
<organism evidence="3 4">
    <name type="scientific">Mesoplasma lactucae ATCC 49193</name>
    <dbReference type="NCBI Taxonomy" id="81460"/>
    <lineage>
        <taxon>Bacteria</taxon>
        <taxon>Bacillati</taxon>
        <taxon>Mycoplasmatota</taxon>
        <taxon>Mollicutes</taxon>
        <taxon>Entomoplasmatales</taxon>
        <taxon>Entomoplasmataceae</taxon>
        <taxon>Mesoplasma</taxon>
    </lineage>
</organism>
<dbReference type="Proteomes" id="UP000232227">
    <property type="component" value="Chromosome"/>
</dbReference>
<dbReference type="InterPro" id="IPR020904">
    <property type="entry name" value="Sc_DH/Rdtase_CS"/>
</dbReference>
<gene>
    <name evidence="3" type="ORF">CP520_00430</name>
</gene>